<dbReference type="eggNOG" id="KOG1721">
    <property type="taxonomic scope" value="Eukaryota"/>
</dbReference>
<dbReference type="Ensembl" id="ENSLACT00000012010.1">
    <property type="protein sequence ID" value="ENSLACP00000011919.1"/>
    <property type="gene ID" value="ENSLACG00000010491.1"/>
</dbReference>
<dbReference type="PANTHER" id="PTHR37162:SF1">
    <property type="entry name" value="BED-TYPE DOMAIN-CONTAINING PROTEIN"/>
    <property type="match status" value="1"/>
</dbReference>
<organism evidence="2 3">
    <name type="scientific">Latimeria chalumnae</name>
    <name type="common">Coelacanth</name>
    <dbReference type="NCBI Taxonomy" id="7897"/>
    <lineage>
        <taxon>Eukaryota</taxon>
        <taxon>Metazoa</taxon>
        <taxon>Chordata</taxon>
        <taxon>Craniata</taxon>
        <taxon>Vertebrata</taxon>
        <taxon>Euteleostomi</taxon>
        <taxon>Coelacanthiformes</taxon>
        <taxon>Coelacanthidae</taxon>
        <taxon>Latimeria</taxon>
    </lineage>
</organism>
<dbReference type="Proteomes" id="UP000008672">
    <property type="component" value="Unassembled WGS sequence"/>
</dbReference>
<dbReference type="InterPro" id="IPR008906">
    <property type="entry name" value="HATC_C_dom"/>
</dbReference>
<dbReference type="PANTHER" id="PTHR37162">
    <property type="entry name" value="HAT FAMILY DIMERISATION DOMAINCONTAINING PROTEIN-RELATED"/>
    <property type="match status" value="1"/>
</dbReference>
<evidence type="ECO:0000313" key="2">
    <source>
        <dbReference type="Ensembl" id="ENSLACP00000011919.1"/>
    </source>
</evidence>
<dbReference type="Pfam" id="PF05699">
    <property type="entry name" value="Dimer_Tnp_hAT"/>
    <property type="match status" value="1"/>
</dbReference>
<evidence type="ECO:0000313" key="3">
    <source>
        <dbReference type="Proteomes" id="UP000008672"/>
    </source>
</evidence>
<reference evidence="2" key="3">
    <citation type="submission" date="2025-09" db="UniProtKB">
        <authorList>
            <consortium name="Ensembl"/>
        </authorList>
    </citation>
    <scope>IDENTIFICATION</scope>
</reference>
<proteinExistence type="predicted"/>
<dbReference type="OMA" id="QEFFEHE"/>
<evidence type="ECO:0000259" key="1">
    <source>
        <dbReference type="Pfam" id="PF05699"/>
    </source>
</evidence>
<sequence>FYLKVLQSEQISIKSPMENAKNSKTEDAVTATELAYVFHGVKHHYSYLPMDCGNKLATHLHSDSSLASKMKLGRTKIENLVENVLGPFSVKRAVEKLKASGSPFAIATDASNKRNRKFFPLAARFFDAESGKKDVLLDFYEEPDEPSESVTKCIIDAVNNLGLDLKDIIAYEADNASVNYGKNCSVFVKLKELQPQIIQVNCNCLVLHNAAKHSMKALSFDMEHLALKVLMSFHAVQKKKVPEVLQEYSKVLLHVPTSWLSLFAAVKRLLLNWEAIKVYFLQLGESHCNNPIWRFIGDQQHELSDKLTLPECYIYFVHSIMVIFQKSICIPERDAMNATELYNVISEVSWLAGKMVNKALPHLPRKAQEKFKTEAKAVYNRAVAYLEKWFSFENSPFKSFSCLSFKEMPSFDDILKLSVDGDASYKEFCLVHTAAPAIMEDESLTGPAEKWRKFFKADQALNFLTIIQYVFSVPCTNAFVERVFSVLGNLWTDERNRLGVGLVKSELCIRYNLKYSCLEFHDVTIKNKTLLAAAKSNSKYKFKKKRNQKLGTNE</sequence>
<dbReference type="InParanoid" id="H3AQJ8"/>
<dbReference type="GeneTree" id="ENSGT00660000097027"/>
<dbReference type="AlphaFoldDB" id="H3AQJ8"/>
<reference evidence="3" key="1">
    <citation type="submission" date="2011-08" db="EMBL/GenBank/DDBJ databases">
        <title>The draft genome of Latimeria chalumnae.</title>
        <authorList>
            <person name="Di Palma F."/>
            <person name="Alfoldi J."/>
            <person name="Johnson J."/>
            <person name="Berlin A."/>
            <person name="Gnerre S."/>
            <person name="Jaffe D."/>
            <person name="MacCallum I."/>
            <person name="Young S."/>
            <person name="Walker B.J."/>
            <person name="Lander E."/>
            <person name="Lindblad-Toh K."/>
        </authorList>
    </citation>
    <scope>NUCLEOTIDE SEQUENCE [LARGE SCALE GENOMIC DNA]</scope>
    <source>
        <strain evidence="3">Wild caught</strain>
    </source>
</reference>
<keyword evidence="3" id="KW-1185">Reference proteome</keyword>
<name>H3AQJ8_LATCH</name>
<protein>
    <recommendedName>
        <fullName evidence="1">HAT C-terminal dimerisation domain-containing protein</fullName>
    </recommendedName>
</protein>
<dbReference type="GO" id="GO:0046983">
    <property type="term" value="F:protein dimerization activity"/>
    <property type="evidence" value="ECO:0007669"/>
    <property type="project" value="InterPro"/>
</dbReference>
<reference evidence="2" key="2">
    <citation type="submission" date="2025-08" db="UniProtKB">
        <authorList>
            <consortium name="Ensembl"/>
        </authorList>
    </citation>
    <scope>IDENTIFICATION</scope>
</reference>
<accession>H3AQJ8</accession>
<dbReference type="InterPro" id="IPR012337">
    <property type="entry name" value="RNaseH-like_sf"/>
</dbReference>
<dbReference type="HOGENOM" id="CLU_013265_4_0_1"/>
<dbReference type="SUPFAM" id="SSF53098">
    <property type="entry name" value="Ribonuclease H-like"/>
    <property type="match status" value="1"/>
</dbReference>
<feature type="domain" description="HAT C-terminal dimerisation" evidence="1">
    <location>
        <begin position="447"/>
        <end position="513"/>
    </location>
</feature>
<dbReference type="EMBL" id="AFYH01105896">
    <property type="status" value="NOT_ANNOTATED_CDS"/>
    <property type="molecule type" value="Genomic_DNA"/>
</dbReference>